<comment type="caution">
    <text evidence="1">The sequence shown here is derived from an EMBL/GenBank/DDBJ whole genome shotgun (WGS) entry which is preliminary data.</text>
</comment>
<proteinExistence type="predicted"/>
<dbReference type="EMBL" id="CAUYUE010000004">
    <property type="protein sequence ID" value="CAK0767741.1"/>
    <property type="molecule type" value="Genomic_DNA"/>
</dbReference>
<evidence type="ECO:0000313" key="2">
    <source>
        <dbReference type="Proteomes" id="UP001314263"/>
    </source>
</evidence>
<evidence type="ECO:0000313" key="1">
    <source>
        <dbReference type="EMBL" id="CAK0767741.1"/>
    </source>
</evidence>
<dbReference type="Pfam" id="PF19063">
    <property type="entry name" value="DUF5759"/>
    <property type="match status" value="1"/>
</dbReference>
<sequence>MLTTYKGKVDANVLKKKDDERQRRRMETYDDLLCECRKHIERLAEMEVDNTIYTVPRIRLGKPPIHSFNACLCYIIYNLKKGGFRVDYIFPDKLFIRWNEGGDASVNLAATKYFAPKTGSDSRL</sequence>
<accession>A0AAV1HYU3</accession>
<dbReference type="InterPro" id="IPR043977">
    <property type="entry name" value="DUF5759"/>
</dbReference>
<gene>
    <name evidence="1" type="ORF">CVIRNUC_003491</name>
</gene>
<dbReference type="AlphaFoldDB" id="A0AAV1HYU3"/>
<dbReference type="Proteomes" id="UP001314263">
    <property type="component" value="Unassembled WGS sequence"/>
</dbReference>
<protein>
    <submittedName>
        <fullName evidence="1">Uncharacterized protein</fullName>
    </submittedName>
</protein>
<name>A0AAV1HYU3_9CHLO</name>
<keyword evidence="2" id="KW-1185">Reference proteome</keyword>
<organism evidence="1 2">
    <name type="scientific">Coccomyxa viridis</name>
    <dbReference type="NCBI Taxonomy" id="1274662"/>
    <lineage>
        <taxon>Eukaryota</taxon>
        <taxon>Viridiplantae</taxon>
        <taxon>Chlorophyta</taxon>
        <taxon>core chlorophytes</taxon>
        <taxon>Trebouxiophyceae</taxon>
        <taxon>Trebouxiophyceae incertae sedis</taxon>
        <taxon>Coccomyxaceae</taxon>
        <taxon>Coccomyxa</taxon>
    </lineage>
</organism>
<reference evidence="1 2" key="1">
    <citation type="submission" date="2023-10" db="EMBL/GenBank/DDBJ databases">
        <authorList>
            <person name="Maclean D."/>
            <person name="Macfadyen A."/>
        </authorList>
    </citation>
    <scope>NUCLEOTIDE SEQUENCE [LARGE SCALE GENOMIC DNA]</scope>
</reference>